<evidence type="ECO:0000256" key="1">
    <source>
        <dbReference type="ARBA" id="ARBA00023002"/>
    </source>
</evidence>
<dbReference type="InterPro" id="IPR036812">
    <property type="entry name" value="NAD(P)_OxRdtase_dom_sf"/>
</dbReference>
<dbReference type="InterPro" id="IPR023210">
    <property type="entry name" value="NADP_OxRdtase_dom"/>
</dbReference>
<dbReference type="EMBL" id="JBJQOH010000003">
    <property type="protein sequence ID" value="KAL3691723.1"/>
    <property type="molecule type" value="Genomic_DNA"/>
</dbReference>
<dbReference type="Proteomes" id="UP001633002">
    <property type="component" value="Unassembled WGS sequence"/>
</dbReference>
<proteinExistence type="predicted"/>
<dbReference type="GO" id="GO:0016491">
    <property type="term" value="F:oxidoreductase activity"/>
    <property type="evidence" value="ECO:0007669"/>
    <property type="project" value="UniProtKB-KW"/>
</dbReference>
<gene>
    <name evidence="3" type="ORF">R1sor_005374</name>
</gene>
<sequence>MATVPKVPLGRQGLEVSAQGLGCMGMSAFYGPPKPDEEMIELICKAVEHGVTLLDTSDVYGPYTNEILLGKAIKGIRDKVQLATKFASVIENGKITGQTRGDPEHVRAACDGSLKRLGVDCIDLYFQHRVDRKVPIEITVGEMKKLVDEGKVKYIGLSEASAADIRRAHAIHPISAVQIEYSLWARDVEEEIIPTCQELGIGIVAYSPLGRGFFSGKNISEFADSDLRKYEPRFGSENFQQNKRFYEKLVKLGQEKNCTPGQLALAWVQHKGAVPIPGTTKLKNLEENIGALKIKLTPEEIKAVEDAVPVEEVKGDRYADMSKTWKFNSSPPLDTWTGTKQ</sequence>
<dbReference type="PANTHER" id="PTHR43625">
    <property type="entry name" value="AFLATOXIN B1 ALDEHYDE REDUCTASE"/>
    <property type="match status" value="1"/>
</dbReference>
<dbReference type="PRINTS" id="PR00069">
    <property type="entry name" value="ALDKETRDTASE"/>
</dbReference>
<evidence type="ECO:0000259" key="2">
    <source>
        <dbReference type="Pfam" id="PF00248"/>
    </source>
</evidence>
<name>A0ABD3HJY8_9MARC</name>
<dbReference type="InterPro" id="IPR020471">
    <property type="entry name" value="AKR"/>
</dbReference>
<reference evidence="3 4" key="1">
    <citation type="submission" date="2024-09" db="EMBL/GenBank/DDBJ databases">
        <title>Chromosome-scale assembly of Riccia sorocarpa.</title>
        <authorList>
            <person name="Paukszto L."/>
        </authorList>
    </citation>
    <scope>NUCLEOTIDE SEQUENCE [LARGE SCALE GENOMIC DNA]</scope>
    <source>
        <strain evidence="3">LP-2024</strain>
        <tissue evidence="3">Aerial parts of the thallus</tissue>
    </source>
</reference>
<evidence type="ECO:0000313" key="4">
    <source>
        <dbReference type="Proteomes" id="UP001633002"/>
    </source>
</evidence>
<keyword evidence="4" id="KW-1185">Reference proteome</keyword>
<dbReference type="CDD" id="cd19145">
    <property type="entry name" value="AKR_AKR13D1"/>
    <property type="match status" value="1"/>
</dbReference>
<keyword evidence="1" id="KW-0560">Oxidoreductase</keyword>
<feature type="domain" description="NADP-dependent oxidoreductase" evidence="2">
    <location>
        <begin position="23"/>
        <end position="307"/>
    </location>
</feature>
<comment type="caution">
    <text evidence="3">The sequence shown here is derived from an EMBL/GenBank/DDBJ whole genome shotgun (WGS) entry which is preliminary data.</text>
</comment>
<evidence type="ECO:0000313" key="3">
    <source>
        <dbReference type="EMBL" id="KAL3691723.1"/>
    </source>
</evidence>
<dbReference type="SUPFAM" id="SSF51430">
    <property type="entry name" value="NAD(P)-linked oxidoreductase"/>
    <property type="match status" value="1"/>
</dbReference>
<dbReference type="Gene3D" id="3.20.20.100">
    <property type="entry name" value="NADP-dependent oxidoreductase domain"/>
    <property type="match status" value="1"/>
</dbReference>
<protein>
    <recommendedName>
        <fullName evidence="2">NADP-dependent oxidoreductase domain-containing protein</fullName>
    </recommendedName>
</protein>
<dbReference type="AlphaFoldDB" id="A0ABD3HJY8"/>
<organism evidence="3 4">
    <name type="scientific">Riccia sorocarpa</name>
    <dbReference type="NCBI Taxonomy" id="122646"/>
    <lineage>
        <taxon>Eukaryota</taxon>
        <taxon>Viridiplantae</taxon>
        <taxon>Streptophyta</taxon>
        <taxon>Embryophyta</taxon>
        <taxon>Marchantiophyta</taxon>
        <taxon>Marchantiopsida</taxon>
        <taxon>Marchantiidae</taxon>
        <taxon>Marchantiales</taxon>
        <taxon>Ricciaceae</taxon>
        <taxon>Riccia</taxon>
    </lineage>
</organism>
<accession>A0ABD3HJY8</accession>
<dbReference type="Pfam" id="PF00248">
    <property type="entry name" value="Aldo_ket_red"/>
    <property type="match status" value="1"/>
</dbReference>
<dbReference type="InterPro" id="IPR050791">
    <property type="entry name" value="Aldo-Keto_reductase"/>
</dbReference>
<dbReference type="PANTHER" id="PTHR43625:SF40">
    <property type="entry name" value="ALDO-KETO REDUCTASE YAKC [NADP(+)]"/>
    <property type="match status" value="1"/>
</dbReference>